<organism evidence="1 2">
    <name type="scientific">Candidatus Liptonbacteria bacterium RIFCSPHIGHO2_01_FULL_57_28</name>
    <dbReference type="NCBI Taxonomy" id="1798647"/>
    <lineage>
        <taxon>Bacteria</taxon>
        <taxon>Candidatus Liptoniibacteriota</taxon>
    </lineage>
</organism>
<comment type="caution">
    <text evidence="1">The sequence shown here is derived from an EMBL/GenBank/DDBJ whole genome shotgun (WGS) entry which is preliminary data.</text>
</comment>
<evidence type="ECO:0008006" key="3">
    <source>
        <dbReference type="Google" id="ProtNLM"/>
    </source>
</evidence>
<dbReference type="PANTHER" id="PTHR37953:SF1">
    <property type="entry name" value="UPF0127 PROTEIN MJ1496"/>
    <property type="match status" value="1"/>
</dbReference>
<evidence type="ECO:0000313" key="1">
    <source>
        <dbReference type="EMBL" id="OGY97705.1"/>
    </source>
</evidence>
<dbReference type="EMBL" id="MHKX01000026">
    <property type="protein sequence ID" value="OGY97705.1"/>
    <property type="molecule type" value="Genomic_DNA"/>
</dbReference>
<dbReference type="Gene3D" id="2.60.120.1140">
    <property type="entry name" value="Protein of unknown function DUF192"/>
    <property type="match status" value="1"/>
</dbReference>
<dbReference type="STRING" id="1798647.A2855_00300"/>
<dbReference type="PANTHER" id="PTHR37953">
    <property type="entry name" value="UPF0127 PROTEIN MJ1496"/>
    <property type="match status" value="1"/>
</dbReference>
<evidence type="ECO:0000313" key="2">
    <source>
        <dbReference type="Proteomes" id="UP000179059"/>
    </source>
</evidence>
<protein>
    <recommendedName>
        <fullName evidence="3">DUF192 domain-containing protein</fullName>
    </recommendedName>
</protein>
<dbReference type="Proteomes" id="UP000179059">
    <property type="component" value="Unassembled WGS sequence"/>
</dbReference>
<dbReference type="InterPro" id="IPR038695">
    <property type="entry name" value="Saro_0823-like_sf"/>
</dbReference>
<accession>A0A1G2C8K7</accession>
<reference evidence="1 2" key="1">
    <citation type="journal article" date="2016" name="Nat. Commun.">
        <title>Thousands of microbial genomes shed light on interconnected biogeochemical processes in an aquifer system.</title>
        <authorList>
            <person name="Anantharaman K."/>
            <person name="Brown C.T."/>
            <person name="Hug L.A."/>
            <person name="Sharon I."/>
            <person name="Castelle C.J."/>
            <person name="Probst A.J."/>
            <person name="Thomas B.C."/>
            <person name="Singh A."/>
            <person name="Wilkins M.J."/>
            <person name="Karaoz U."/>
            <person name="Brodie E.L."/>
            <person name="Williams K.H."/>
            <person name="Hubbard S.S."/>
            <person name="Banfield J.F."/>
        </authorList>
    </citation>
    <scope>NUCLEOTIDE SEQUENCE [LARGE SCALE GENOMIC DNA]</scope>
</reference>
<gene>
    <name evidence="1" type="ORF">A2855_00300</name>
</gene>
<name>A0A1G2C8K7_9BACT</name>
<dbReference type="Pfam" id="PF02643">
    <property type="entry name" value="DUF192"/>
    <property type="match status" value="1"/>
</dbReference>
<dbReference type="InterPro" id="IPR003795">
    <property type="entry name" value="DUF192"/>
</dbReference>
<proteinExistence type="predicted"/>
<sequence>MKQALVTIGQREFRVDVADSVFTRERGLSGRAALAPDAGMLFVFRLPWKYSFWMRGMQFPIDIVWIRKGRVVDITENAQPPQPGGSFLSLSRLKPRLAADMALEINAGAAREAGIKDGDKVMIK</sequence>
<dbReference type="AlphaFoldDB" id="A0A1G2C8K7"/>